<dbReference type="InterPro" id="IPR010093">
    <property type="entry name" value="SinI_DNA-bd"/>
</dbReference>
<dbReference type="RefSeq" id="WP_189104680.1">
    <property type="nucleotide sequence ID" value="NZ_BMQO01000049.1"/>
</dbReference>
<accession>A0ABQ2T0V7</accession>
<sequence length="119" mass="12622">MHNTLTPIQNRNTPPAPAQGAGDFINTATAAAHLACTIRTVTRLIERGYLPAIRLGPNGAYRIREADLHAFVTAHGHHDPATVATSTPDALPDFTPHPATLTTHRTAHGLLIVQPSQGS</sequence>
<dbReference type="Proteomes" id="UP000620633">
    <property type="component" value="Unassembled WGS sequence"/>
</dbReference>
<evidence type="ECO:0000313" key="4">
    <source>
        <dbReference type="Proteomes" id="UP000620633"/>
    </source>
</evidence>
<feature type="domain" description="Helix-turn-helix" evidence="2">
    <location>
        <begin position="26"/>
        <end position="74"/>
    </location>
</feature>
<protein>
    <recommendedName>
        <fullName evidence="2">Helix-turn-helix domain-containing protein</fullName>
    </recommendedName>
</protein>
<dbReference type="Pfam" id="PF12728">
    <property type="entry name" value="HTH_17"/>
    <property type="match status" value="1"/>
</dbReference>
<dbReference type="NCBIfam" id="TIGR01764">
    <property type="entry name" value="excise"/>
    <property type="match status" value="1"/>
</dbReference>
<feature type="region of interest" description="Disordered" evidence="1">
    <location>
        <begin position="1"/>
        <end position="21"/>
    </location>
</feature>
<evidence type="ECO:0000256" key="1">
    <source>
        <dbReference type="SAM" id="MobiDB-lite"/>
    </source>
</evidence>
<organism evidence="3 4">
    <name type="scientific">Deinococcus knuensis</name>
    <dbReference type="NCBI Taxonomy" id="1837380"/>
    <lineage>
        <taxon>Bacteria</taxon>
        <taxon>Thermotogati</taxon>
        <taxon>Deinococcota</taxon>
        <taxon>Deinococci</taxon>
        <taxon>Deinococcales</taxon>
        <taxon>Deinococcaceae</taxon>
        <taxon>Deinococcus</taxon>
    </lineage>
</organism>
<evidence type="ECO:0000313" key="3">
    <source>
        <dbReference type="EMBL" id="GGS44735.1"/>
    </source>
</evidence>
<dbReference type="InterPro" id="IPR041657">
    <property type="entry name" value="HTH_17"/>
</dbReference>
<name>A0ABQ2T0V7_9DEIO</name>
<proteinExistence type="predicted"/>
<evidence type="ECO:0000259" key="2">
    <source>
        <dbReference type="Pfam" id="PF12728"/>
    </source>
</evidence>
<feature type="compositionally biased region" description="Polar residues" evidence="1">
    <location>
        <begin position="1"/>
        <end position="13"/>
    </location>
</feature>
<comment type="caution">
    <text evidence="3">The sequence shown here is derived from an EMBL/GenBank/DDBJ whole genome shotgun (WGS) entry which is preliminary data.</text>
</comment>
<dbReference type="SUPFAM" id="SSF46955">
    <property type="entry name" value="Putative DNA-binding domain"/>
    <property type="match status" value="1"/>
</dbReference>
<gene>
    <name evidence="3" type="ORF">GCM10008961_39290</name>
</gene>
<reference evidence="4" key="1">
    <citation type="journal article" date="2019" name="Int. J. Syst. Evol. Microbiol.">
        <title>The Global Catalogue of Microorganisms (GCM) 10K type strain sequencing project: providing services to taxonomists for standard genome sequencing and annotation.</title>
        <authorList>
            <consortium name="The Broad Institute Genomics Platform"/>
            <consortium name="The Broad Institute Genome Sequencing Center for Infectious Disease"/>
            <person name="Wu L."/>
            <person name="Ma J."/>
        </authorList>
    </citation>
    <scope>NUCLEOTIDE SEQUENCE [LARGE SCALE GENOMIC DNA]</scope>
    <source>
        <strain evidence="4">JCM 31406</strain>
    </source>
</reference>
<dbReference type="InterPro" id="IPR009061">
    <property type="entry name" value="DNA-bd_dom_put_sf"/>
</dbReference>
<keyword evidence="4" id="KW-1185">Reference proteome</keyword>
<dbReference type="EMBL" id="BMQO01000049">
    <property type="protein sequence ID" value="GGS44735.1"/>
    <property type="molecule type" value="Genomic_DNA"/>
</dbReference>